<sequence length="190" mass="21452">MAVCLYVNDFTLKFKRSEMPTPDIQLEAGHNFVISLARLNANCITPEEVNCMKILKGLFTDNQGRNKEEMAINCTFTVRGGSGIGSTKYIDVALEGSFLTKLQKSYHLLLISSLKMELYFDHSKLLIECDDETFKGTPWSFTQVLLSRSPNNGDPIAGRSYNGFFQIWFKQSQPAHQRASTRSHTGRART</sequence>
<organism evidence="1 2">
    <name type="scientific">Orchesella dallaii</name>
    <dbReference type="NCBI Taxonomy" id="48710"/>
    <lineage>
        <taxon>Eukaryota</taxon>
        <taxon>Metazoa</taxon>
        <taxon>Ecdysozoa</taxon>
        <taxon>Arthropoda</taxon>
        <taxon>Hexapoda</taxon>
        <taxon>Collembola</taxon>
        <taxon>Entomobryomorpha</taxon>
        <taxon>Entomobryoidea</taxon>
        <taxon>Orchesellidae</taxon>
        <taxon>Orchesellinae</taxon>
        <taxon>Orchesella</taxon>
    </lineage>
</organism>
<dbReference type="Proteomes" id="UP001642540">
    <property type="component" value="Unassembled WGS sequence"/>
</dbReference>
<comment type="caution">
    <text evidence="1">The sequence shown here is derived from an EMBL/GenBank/DDBJ whole genome shotgun (WGS) entry which is preliminary data.</text>
</comment>
<accession>A0ABP1QXU3</accession>
<dbReference type="EMBL" id="CAXLJM020000050">
    <property type="protein sequence ID" value="CAL8114651.1"/>
    <property type="molecule type" value="Genomic_DNA"/>
</dbReference>
<evidence type="ECO:0000313" key="1">
    <source>
        <dbReference type="EMBL" id="CAL8114651.1"/>
    </source>
</evidence>
<reference evidence="1 2" key="1">
    <citation type="submission" date="2024-08" db="EMBL/GenBank/DDBJ databases">
        <authorList>
            <person name="Cucini C."/>
            <person name="Frati F."/>
        </authorList>
    </citation>
    <scope>NUCLEOTIDE SEQUENCE [LARGE SCALE GENOMIC DNA]</scope>
</reference>
<evidence type="ECO:0000313" key="2">
    <source>
        <dbReference type="Proteomes" id="UP001642540"/>
    </source>
</evidence>
<protein>
    <submittedName>
        <fullName evidence="1">Uncharacterized protein</fullName>
    </submittedName>
</protein>
<keyword evidence="2" id="KW-1185">Reference proteome</keyword>
<proteinExistence type="predicted"/>
<name>A0ABP1QXU3_9HEXA</name>
<gene>
    <name evidence="1" type="ORF">ODALV1_LOCUS16553</name>
</gene>